<feature type="domain" description="ApeI dehydratase-like" evidence="1">
    <location>
        <begin position="19"/>
        <end position="95"/>
    </location>
</feature>
<keyword evidence="3" id="KW-1185">Reference proteome</keyword>
<dbReference type="Gene3D" id="3.10.129.10">
    <property type="entry name" value="Hotdog Thioesterase"/>
    <property type="match status" value="1"/>
</dbReference>
<dbReference type="InterPro" id="IPR054545">
    <property type="entry name" value="ApeI-like"/>
</dbReference>
<dbReference type="Proteomes" id="UP000186469">
    <property type="component" value="Unassembled WGS sequence"/>
</dbReference>
<dbReference type="Pfam" id="PF22818">
    <property type="entry name" value="ApeI-like"/>
    <property type="match status" value="1"/>
</dbReference>
<dbReference type="GO" id="GO:0016829">
    <property type="term" value="F:lyase activity"/>
    <property type="evidence" value="ECO:0007669"/>
    <property type="project" value="UniProtKB-KW"/>
</dbReference>
<dbReference type="STRING" id="1121455.SAMN02745728_01273"/>
<gene>
    <name evidence="2" type="ORF">SAMN02745728_01273</name>
</gene>
<sequence>MSISGYIKHSQLGDIKITDENNNVGNFCFQEDSPYFDGHFPDNPVLPGVVQVMLAVYVASVDTNLKLTNIKRCKFMRMIRPKEEIKVVVFKEKKGEQRLAKATLMIKQEICATITFVLGLS</sequence>
<protein>
    <submittedName>
        <fullName evidence="2">3-hydroxyacyl-[acyl-carrier-protein] dehydratase</fullName>
    </submittedName>
</protein>
<name>A0A1M7STQ8_9BACT</name>
<dbReference type="OrthoDB" id="9772788at2"/>
<evidence type="ECO:0000313" key="2">
    <source>
        <dbReference type="EMBL" id="SHN61862.1"/>
    </source>
</evidence>
<dbReference type="InterPro" id="IPR029069">
    <property type="entry name" value="HotDog_dom_sf"/>
</dbReference>
<dbReference type="EMBL" id="FRDI01000004">
    <property type="protein sequence ID" value="SHN61862.1"/>
    <property type="molecule type" value="Genomic_DNA"/>
</dbReference>
<organism evidence="2 3">
    <name type="scientific">Desulfovibrio litoralis DSM 11393</name>
    <dbReference type="NCBI Taxonomy" id="1121455"/>
    <lineage>
        <taxon>Bacteria</taxon>
        <taxon>Pseudomonadati</taxon>
        <taxon>Thermodesulfobacteriota</taxon>
        <taxon>Desulfovibrionia</taxon>
        <taxon>Desulfovibrionales</taxon>
        <taxon>Desulfovibrionaceae</taxon>
        <taxon>Desulfovibrio</taxon>
    </lineage>
</organism>
<reference evidence="2 3" key="1">
    <citation type="submission" date="2016-12" db="EMBL/GenBank/DDBJ databases">
        <authorList>
            <person name="Song W.-J."/>
            <person name="Kurnit D.M."/>
        </authorList>
    </citation>
    <scope>NUCLEOTIDE SEQUENCE [LARGE SCALE GENOMIC DNA]</scope>
    <source>
        <strain evidence="2 3">DSM 11393</strain>
    </source>
</reference>
<evidence type="ECO:0000313" key="3">
    <source>
        <dbReference type="Proteomes" id="UP000186469"/>
    </source>
</evidence>
<evidence type="ECO:0000259" key="1">
    <source>
        <dbReference type="Pfam" id="PF22818"/>
    </source>
</evidence>
<dbReference type="SUPFAM" id="SSF54637">
    <property type="entry name" value="Thioesterase/thiol ester dehydrase-isomerase"/>
    <property type="match status" value="1"/>
</dbReference>
<dbReference type="RefSeq" id="WP_072696946.1">
    <property type="nucleotide sequence ID" value="NZ_FRDI01000004.1"/>
</dbReference>
<dbReference type="AlphaFoldDB" id="A0A1M7STQ8"/>
<proteinExistence type="predicted"/>
<accession>A0A1M7STQ8</accession>